<dbReference type="EMBL" id="CP063412">
    <property type="protein sequence ID" value="QSZ37283.1"/>
    <property type="molecule type" value="Genomic_DNA"/>
</dbReference>
<dbReference type="Proteomes" id="UP000672032">
    <property type="component" value="Chromosome 8"/>
</dbReference>
<evidence type="ECO:0000313" key="11">
    <source>
        <dbReference type="Proteomes" id="UP000672032"/>
    </source>
</evidence>
<dbReference type="PANTHER" id="PTHR22601">
    <property type="entry name" value="ISP4 LIKE PROTEIN"/>
    <property type="match status" value="1"/>
</dbReference>
<keyword evidence="5" id="KW-0571">Peptide transport</keyword>
<dbReference type="InterPro" id="IPR004813">
    <property type="entry name" value="OPT"/>
</dbReference>
<comment type="subcellular location">
    <subcellularLocation>
        <location evidence="1">Membrane</location>
        <topology evidence="1">Multi-pass membrane protein</topology>
    </subcellularLocation>
</comment>
<dbReference type="AlphaFoldDB" id="A0A8A3PQK8"/>
<evidence type="ECO:0000256" key="8">
    <source>
        <dbReference type="ARBA" id="ARBA00023136"/>
    </source>
</evidence>
<comment type="similarity">
    <text evidence="2">Belongs to the oligopeptide OPT transporter family.</text>
</comment>
<evidence type="ECO:0000256" key="9">
    <source>
        <dbReference type="SAM" id="Phobius"/>
    </source>
</evidence>
<proteinExistence type="inferred from homology"/>
<feature type="transmembrane region" description="Helical" evidence="9">
    <location>
        <begin position="75"/>
        <end position="97"/>
    </location>
</feature>
<evidence type="ECO:0000256" key="2">
    <source>
        <dbReference type="ARBA" id="ARBA00008807"/>
    </source>
</evidence>
<gene>
    <name evidence="10" type="ORF">DSL72_009377</name>
</gene>
<protein>
    <submittedName>
        <fullName evidence="10">Uncharacterized protein</fullName>
    </submittedName>
</protein>
<evidence type="ECO:0000256" key="5">
    <source>
        <dbReference type="ARBA" id="ARBA00022856"/>
    </source>
</evidence>
<evidence type="ECO:0000256" key="1">
    <source>
        <dbReference type="ARBA" id="ARBA00004141"/>
    </source>
</evidence>
<accession>A0A8A3PQK8</accession>
<dbReference type="GO" id="GO:0035673">
    <property type="term" value="F:oligopeptide transmembrane transporter activity"/>
    <property type="evidence" value="ECO:0007669"/>
    <property type="project" value="InterPro"/>
</dbReference>
<dbReference type="InterPro" id="IPR004648">
    <property type="entry name" value="Oligpept_transpt"/>
</dbReference>
<keyword evidence="6" id="KW-0653">Protein transport</keyword>
<sequence length="131" mass="14878">MNDGRNDDNTSKLYNVSRILDANLESSEDLYKKYSPVFLSTNFALNHGGTLFLVSLRRVVHNSPSSSFWDTHLKWWAFIICIAIPLVWTVPIGIIFATTNIQIGRNVFTEFVIGYMLPGRPVAMMLFKAYG</sequence>
<evidence type="ECO:0000256" key="3">
    <source>
        <dbReference type="ARBA" id="ARBA00022448"/>
    </source>
</evidence>
<organism evidence="10 11">
    <name type="scientific">Monilinia vaccinii-corymbosi</name>
    <dbReference type="NCBI Taxonomy" id="61207"/>
    <lineage>
        <taxon>Eukaryota</taxon>
        <taxon>Fungi</taxon>
        <taxon>Dikarya</taxon>
        <taxon>Ascomycota</taxon>
        <taxon>Pezizomycotina</taxon>
        <taxon>Leotiomycetes</taxon>
        <taxon>Helotiales</taxon>
        <taxon>Sclerotiniaceae</taxon>
        <taxon>Monilinia</taxon>
    </lineage>
</organism>
<dbReference type="Pfam" id="PF03169">
    <property type="entry name" value="OPT"/>
    <property type="match status" value="1"/>
</dbReference>
<keyword evidence="7 9" id="KW-1133">Transmembrane helix</keyword>
<keyword evidence="11" id="KW-1185">Reference proteome</keyword>
<evidence type="ECO:0000256" key="6">
    <source>
        <dbReference type="ARBA" id="ARBA00022927"/>
    </source>
</evidence>
<evidence type="ECO:0000256" key="7">
    <source>
        <dbReference type="ARBA" id="ARBA00022989"/>
    </source>
</evidence>
<dbReference type="OrthoDB" id="9986677at2759"/>
<evidence type="ECO:0000256" key="4">
    <source>
        <dbReference type="ARBA" id="ARBA00022692"/>
    </source>
</evidence>
<evidence type="ECO:0000313" key="10">
    <source>
        <dbReference type="EMBL" id="QSZ37283.1"/>
    </source>
</evidence>
<name>A0A8A3PQK8_9HELO</name>
<keyword evidence="8 9" id="KW-0472">Membrane</keyword>
<keyword evidence="3" id="KW-0813">Transport</keyword>
<reference evidence="10" key="1">
    <citation type="submission" date="2020-10" db="EMBL/GenBank/DDBJ databases">
        <title>Genome Sequence of Monilinia vaccinii-corymbosi Sheds Light on Mummy Berry Disease Infection of Blueberry and Mating Type.</title>
        <authorList>
            <person name="Yow A.G."/>
            <person name="Zhang Y."/>
            <person name="Bansal K."/>
            <person name="Eacker S.M."/>
            <person name="Sullivan S."/>
            <person name="Liachko I."/>
            <person name="Cubeta M.A."/>
            <person name="Rollins J.A."/>
            <person name="Ashrafi H."/>
        </authorList>
    </citation>
    <scope>NUCLEOTIDE SEQUENCE</scope>
    <source>
        <strain evidence="10">RL-1</strain>
    </source>
</reference>
<dbReference type="GO" id="GO:0016020">
    <property type="term" value="C:membrane"/>
    <property type="evidence" value="ECO:0007669"/>
    <property type="project" value="UniProtKB-SubCell"/>
</dbReference>
<dbReference type="GO" id="GO:0015031">
    <property type="term" value="P:protein transport"/>
    <property type="evidence" value="ECO:0007669"/>
    <property type="project" value="UniProtKB-KW"/>
</dbReference>
<keyword evidence="4 9" id="KW-0812">Transmembrane</keyword>